<dbReference type="GO" id="GO:0035869">
    <property type="term" value="C:ciliary transition zone"/>
    <property type="evidence" value="ECO:0007669"/>
    <property type="project" value="TreeGrafter"/>
</dbReference>
<comment type="caution">
    <text evidence="6">The sequence shown here is derived from an EMBL/GenBank/DDBJ whole genome shotgun (WGS) entry which is preliminary data.</text>
</comment>
<keyword evidence="2 5" id="KW-0812">Transmembrane</keyword>
<dbReference type="PANTHER" id="PTHR13531">
    <property type="entry name" value="GEO07735P1-RELATED-RELATED"/>
    <property type="match status" value="1"/>
</dbReference>
<accession>A0A6V7THV6</accession>
<dbReference type="OrthoDB" id="262535at2759"/>
<reference evidence="6 7" key="1">
    <citation type="submission" date="2020-08" db="EMBL/GenBank/DDBJ databases">
        <authorList>
            <person name="Koutsovoulos G."/>
            <person name="Danchin GJ E."/>
        </authorList>
    </citation>
    <scope>NUCLEOTIDE SEQUENCE [LARGE SCALE GENOMIC DNA]</scope>
</reference>
<feature type="transmembrane region" description="Helical" evidence="5">
    <location>
        <begin position="80"/>
        <end position="100"/>
    </location>
</feature>
<evidence type="ECO:0000256" key="1">
    <source>
        <dbReference type="ARBA" id="ARBA00004141"/>
    </source>
</evidence>
<keyword evidence="4 5" id="KW-0472">Membrane</keyword>
<evidence type="ECO:0000256" key="5">
    <source>
        <dbReference type="SAM" id="Phobius"/>
    </source>
</evidence>
<feature type="transmembrane region" description="Helical" evidence="5">
    <location>
        <begin position="45"/>
        <end position="68"/>
    </location>
</feature>
<protein>
    <submittedName>
        <fullName evidence="6">Uncharacterized protein</fullName>
    </submittedName>
</protein>
<dbReference type="InterPro" id="IPR019184">
    <property type="entry name" value="Uncharacterised_TM-17"/>
</dbReference>
<feature type="transmembrane region" description="Helical" evidence="5">
    <location>
        <begin position="112"/>
        <end position="135"/>
    </location>
</feature>
<dbReference type="Pfam" id="PF09799">
    <property type="entry name" value="Transmemb_17"/>
    <property type="match status" value="1"/>
</dbReference>
<evidence type="ECO:0000313" key="7">
    <source>
        <dbReference type="Proteomes" id="UP000580250"/>
    </source>
</evidence>
<dbReference type="AlphaFoldDB" id="A0A6V7THV6"/>
<feature type="transmembrane region" description="Helical" evidence="5">
    <location>
        <begin position="20"/>
        <end position="39"/>
    </location>
</feature>
<dbReference type="PANTHER" id="PTHR13531:SF0">
    <property type="entry name" value="GEO07735P1-RELATED"/>
    <property type="match status" value="1"/>
</dbReference>
<gene>
    <name evidence="6" type="ORF">MENT_LOCUS81</name>
</gene>
<dbReference type="EMBL" id="CAJEWN010000001">
    <property type="protein sequence ID" value="CAD2122223.1"/>
    <property type="molecule type" value="Genomic_DNA"/>
</dbReference>
<name>A0A6V7THV6_MELEN</name>
<dbReference type="GO" id="GO:0016020">
    <property type="term" value="C:membrane"/>
    <property type="evidence" value="ECO:0007669"/>
    <property type="project" value="UniProtKB-SubCell"/>
</dbReference>
<evidence type="ECO:0000256" key="4">
    <source>
        <dbReference type="ARBA" id="ARBA00023136"/>
    </source>
</evidence>
<organism evidence="6 7">
    <name type="scientific">Meloidogyne enterolobii</name>
    <name type="common">Root-knot nematode worm</name>
    <name type="synonym">Meloidogyne mayaguensis</name>
    <dbReference type="NCBI Taxonomy" id="390850"/>
    <lineage>
        <taxon>Eukaryota</taxon>
        <taxon>Metazoa</taxon>
        <taxon>Ecdysozoa</taxon>
        <taxon>Nematoda</taxon>
        <taxon>Chromadorea</taxon>
        <taxon>Rhabditida</taxon>
        <taxon>Tylenchina</taxon>
        <taxon>Tylenchomorpha</taxon>
        <taxon>Tylenchoidea</taxon>
        <taxon>Meloidogynidae</taxon>
        <taxon>Meloidogyninae</taxon>
        <taxon>Meloidogyne</taxon>
    </lineage>
</organism>
<dbReference type="Proteomes" id="UP000580250">
    <property type="component" value="Unassembled WGS sequence"/>
</dbReference>
<comment type="subcellular location">
    <subcellularLocation>
        <location evidence="1">Membrane</location>
        <topology evidence="1">Multi-pass membrane protein</topology>
    </subcellularLocation>
</comment>
<evidence type="ECO:0000256" key="2">
    <source>
        <dbReference type="ARBA" id="ARBA00022692"/>
    </source>
</evidence>
<dbReference type="GO" id="GO:1905515">
    <property type="term" value="P:non-motile cilium assembly"/>
    <property type="evidence" value="ECO:0007669"/>
    <property type="project" value="TreeGrafter"/>
</dbReference>
<keyword evidence="3 5" id="KW-1133">Transmembrane helix</keyword>
<proteinExistence type="predicted"/>
<evidence type="ECO:0000256" key="3">
    <source>
        <dbReference type="ARBA" id="ARBA00022989"/>
    </source>
</evidence>
<sequence>MEISRMRSSLPLEILLYFNARYSTIFYIFLISVFVYKFSLMPYSLHVGICESFIVLLLGPVDFIRIHWARRGNLTETQAFLLLSILLSVASIVGCVYLLYFQAYLLFPEQIAVYAELAFVTIGAILVIPTSIFLYNKNKFIYSLTILTEKCLFKS</sequence>
<evidence type="ECO:0000313" key="6">
    <source>
        <dbReference type="EMBL" id="CAD2122223.1"/>
    </source>
</evidence>